<comment type="caution">
    <text evidence="3">The sequence shown here is derived from an EMBL/GenBank/DDBJ whole genome shotgun (WGS) entry which is preliminary data.</text>
</comment>
<dbReference type="EMBL" id="MHMV01000057">
    <property type="protein sequence ID" value="OGZ33007.1"/>
    <property type="molecule type" value="Genomic_DNA"/>
</dbReference>
<organism evidence="3 4">
    <name type="scientific">Candidatus Portnoybacteria bacterium RBG_13_41_18</name>
    <dbReference type="NCBI Taxonomy" id="1801991"/>
    <lineage>
        <taxon>Bacteria</taxon>
        <taxon>Candidatus Portnoyibacteriota</taxon>
    </lineage>
</organism>
<dbReference type="AlphaFoldDB" id="A0A1G2F4Z3"/>
<evidence type="ECO:0000313" key="3">
    <source>
        <dbReference type="EMBL" id="OGZ33007.1"/>
    </source>
</evidence>
<evidence type="ECO:0008006" key="5">
    <source>
        <dbReference type="Google" id="ProtNLM"/>
    </source>
</evidence>
<dbReference type="Proteomes" id="UP000177725">
    <property type="component" value="Unassembled WGS sequence"/>
</dbReference>
<feature type="signal peptide" evidence="2">
    <location>
        <begin position="1"/>
        <end position="21"/>
    </location>
</feature>
<protein>
    <recommendedName>
        <fullName evidence="5">DUF2330 domain-containing protein</fullName>
    </recommendedName>
</protein>
<keyword evidence="1" id="KW-0472">Membrane</keyword>
<dbReference type="Pfam" id="PF10092">
    <property type="entry name" value="DUF2330"/>
    <property type="match status" value="1"/>
</dbReference>
<feature type="transmembrane region" description="Helical" evidence="1">
    <location>
        <begin position="353"/>
        <end position="375"/>
    </location>
</feature>
<name>A0A1G2F4Z3_9BACT</name>
<proteinExistence type="predicted"/>
<sequence length="391" mass="44498">MRKIIAFFCLAFFLTPFFVLADGGLFPPPDYYMYETDQRAVIFFENNLETLILSATFRGDAKNFGWVVPTPTKPEVSRSSDELFTALEELTRVEYSYPVPMGLDNALSVGRQEDKVYIVETKKIEYYDITVLTAEDSQALTKWLDKNGYQFPANAGYILNSYISNQWYFTAIKIDAAAISPSVSNQLREGHMVPLQLKFSTDKIVFPLKISSVMETNYPATGNSTAPKLYPDGSYVYPDGNYEIYPYPSPYYPQQVGVLIYVFTPENKQTLPGFTTQYAGWVKNDTIKNLAYDENGNSWISPSKDKYFLTKLTRWMSYSEMTSDLYLRNAQDNNLVNAKPLEQEEQAARKRTWFYAAMAVGVMLILGAGGGFIILGRNKINNKSKIQNTKF</sequence>
<evidence type="ECO:0000256" key="2">
    <source>
        <dbReference type="SAM" id="SignalP"/>
    </source>
</evidence>
<evidence type="ECO:0000313" key="4">
    <source>
        <dbReference type="Proteomes" id="UP000177725"/>
    </source>
</evidence>
<dbReference type="InterPro" id="IPR019283">
    <property type="entry name" value="DUF2330"/>
</dbReference>
<keyword evidence="1" id="KW-0812">Transmembrane</keyword>
<accession>A0A1G2F4Z3</accession>
<feature type="chain" id="PRO_5009582823" description="DUF2330 domain-containing protein" evidence="2">
    <location>
        <begin position="22"/>
        <end position="391"/>
    </location>
</feature>
<keyword evidence="1" id="KW-1133">Transmembrane helix</keyword>
<reference evidence="3 4" key="1">
    <citation type="journal article" date="2016" name="Nat. Commun.">
        <title>Thousands of microbial genomes shed light on interconnected biogeochemical processes in an aquifer system.</title>
        <authorList>
            <person name="Anantharaman K."/>
            <person name="Brown C.T."/>
            <person name="Hug L.A."/>
            <person name="Sharon I."/>
            <person name="Castelle C.J."/>
            <person name="Probst A.J."/>
            <person name="Thomas B.C."/>
            <person name="Singh A."/>
            <person name="Wilkins M.J."/>
            <person name="Karaoz U."/>
            <person name="Brodie E.L."/>
            <person name="Williams K.H."/>
            <person name="Hubbard S.S."/>
            <person name="Banfield J.F."/>
        </authorList>
    </citation>
    <scope>NUCLEOTIDE SEQUENCE [LARGE SCALE GENOMIC DNA]</scope>
</reference>
<gene>
    <name evidence="3" type="ORF">A2174_03390</name>
</gene>
<evidence type="ECO:0000256" key="1">
    <source>
        <dbReference type="SAM" id="Phobius"/>
    </source>
</evidence>
<keyword evidence="2" id="KW-0732">Signal</keyword>